<reference evidence="7" key="1">
    <citation type="submission" date="2017-02" db="EMBL/GenBank/DDBJ databases">
        <authorList>
            <person name="Dridi B."/>
        </authorList>
    </citation>
    <scope>NUCLEOTIDE SEQUENCE [LARGE SCALE GENOMIC DNA]</scope>
    <source>
        <strain evidence="7">EB411</strain>
    </source>
</reference>
<evidence type="ECO:0000256" key="1">
    <source>
        <dbReference type="ARBA" id="ARBA00004776"/>
    </source>
</evidence>
<keyword evidence="4 6" id="KW-0808">Transferase</keyword>
<evidence type="ECO:0000256" key="3">
    <source>
        <dbReference type="ARBA" id="ARBA00022676"/>
    </source>
</evidence>
<evidence type="ECO:0000256" key="4">
    <source>
        <dbReference type="ARBA" id="ARBA00022679"/>
    </source>
</evidence>
<keyword evidence="7" id="KW-1185">Reference proteome</keyword>
<name>A0A1R4IGG7_9MICO</name>
<dbReference type="InterPro" id="IPR001173">
    <property type="entry name" value="Glyco_trans_2-like"/>
</dbReference>
<accession>A0A1R4IGG7</accession>
<dbReference type="Proteomes" id="UP000196778">
    <property type="component" value="Unassembled WGS sequence"/>
</dbReference>
<dbReference type="SUPFAM" id="SSF53448">
    <property type="entry name" value="Nucleotide-diphospho-sugar transferases"/>
    <property type="match status" value="1"/>
</dbReference>
<proteinExistence type="inferred from homology"/>
<evidence type="ECO:0000259" key="5">
    <source>
        <dbReference type="Pfam" id="PF00535"/>
    </source>
</evidence>
<dbReference type="OrthoDB" id="3180470at2"/>
<dbReference type="PANTHER" id="PTHR43179">
    <property type="entry name" value="RHAMNOSYLTRANSFERASE WBBL"/>
    <property type="match status" value="1"/>
</dbReference>
<protein>
    <submittedName>
        <fullName evidence="6">Putative glycosyltransferase</fullName>
    </submittedName>
</protein>
<evidence type="ECO:0000256" key="2">
    <source>
        <dbReference type="ARBA" id="ARBA00006739"/>
    </source>
</evidence>
<dbReference type="Pfam" id="PF00535">
    <property type="entry name" value="Glycos_transf_2"/>
    <property type="match status" value="1"/>
</dbReference>
<dbReference type="InterPro" id="IPR029044">
    <property type="entry name" value="Nucleotide-diphossugar_trans"/>
</dbReference>
<comment type="similarity">
    <text evidence="2">Belongs to the glycosyltransferase 2 family.</text>
</comment>
<dbReference type="GO" id="GO:0016757">
    <property type="term" value="F:glycosyltransferase activity"/>
    <property type="evidence" value="ECO:0007669"/>
    <property type="project" value="UniProtKB-KW"/>
</dbReference>
<dbReference type="EMBL" id="FUKR01000007">
    <property type="protein sequence ID" value="SJN18819.1"/>
    <property type="molecule type" value="Genomic_DNA"/>
</dbReference>
<dbReference type="AlphaFoldDB" id="A0A1R4IGG7"/>
<comment type="pathway">
    <text evidence="1">Cell wall biogenesis; cell wall polysaccharide biosynthesis.</text>
</comment>
<dbReference type="RefSeq" id="WP_087135955.1">
    <property type="nucleotide sequence ID" value="NZ_FUKR01000007.1"/>
</dbReference>
<sequence>MKDAVVAVLTYRRPREISAILPALVAQLGTVPEGWGARVLVIDNDPDGGAEETVDAVRRRLVGGEDIGYRHEPTPGIAAARNRALDTALAEDADVLIFIDDDERPQEGWLAALLAAHERYRGAGVAGPVESTFEAEPDAWVRAGRFFERRRPVSGTLLGLAATNNLLLDLPTLRRTGLRFDNAFGLVGGSDTLFTRSLVGAGGQLRWCAEAVVTDVVPAARVTRGWVIRRAYSSGNYWAFTSPLVTRGTVTKLVVRVRDAGRGLVRIAGGAFRAVTGLLVGSLGRRARGVRTMARGAGMVVGALGIRYQQYRRPAAN</sequence>
<keyword evidence="3" id="KW-0328">Glycosyltransferase</keyword>
<dbReference type="PANTHER" id="PTHR43179:SF12">
    <property type="entry name" value="GALACTOFURANOSYLTRANSFERASE GLFT2"/>
    <property type="match status" value="1"/>
</dbReference>
<evidence type="ECO:0000313" key="7">
    <source>
        <dbReference type="Proteomes" id="UP000196778"/>
    </source>
</evidence>
<feature type="domain" description="Glycosyltransferase 2-like" evidence="5">
    <location>
        <begin position="6"/>
        <end position="143"/>
    </location>
</feature>
<evidence type="ECO:0000313" key="6">
    <source>
        <dbReference type="EMBL" id="SJN18819.1"/>
    </source>
</evidence>
<gene>
    <name evidence="6" type="ORF">FM119_01650</name>
</gene>
<dbReference type="Gene3D" id="3.90.550.10">
    <property type="entry name" value="Spore Coat Polysaccharide Biosynthesis Protein SpsA, Chain A"/>
    <property type="match status" value="1"/>
</dbReference>
<organism evidence="6 7">
    <name type="scientific">Mycetocola reblochoni REB411</name>
    <dbReference type="NCBI Taxonomy" id="1255698"/>
    <lineage>
        <taxon>Bacteria</taxon>
        <taxon>Bacillati</taxon>
        <taxon>Actinomycetota</taxon>
        <taxon>Actinomycetes</taxon>
        <taxon>Micrococcales</taxon>
        <taxon>Microbacteriaceae</taxon>
        <taxon>Mycetocola</taxon>
    </lineage>
</organism>
<dbReference type="CDD" id="cd00761">
    <property type="entry name" value="Glyco_tranf_GTA_type"/>
    <property type="match status" value="1"/>
</dbReference>